<keyword evidence="2" id="KW-1185">Reference proteome</keyword>
<gene>
    <name evidence="3" type="primary">LOC104770564</name>
</gene>
<sequence>MNEAGKKQPAPETRYGEEKNKKRDKKRKKKSDDFNNFLWFHEQDKDENRDSCEVCDSLQTLFHVHCNVLQGTNNCLWLGVVGDRSRLCVLMTYDIVLGVRPYVIEQILVFYIMALRKVFWSFSII</sequence>
<organism evidence="2 3">
    <name type="scientific">Camelina sativa</name>
    <name type="common">False flax</name>
    <name type="synonym">Myagrum sativum</name>
    <dbReference type="NCBI Taxonomy" id="90675"/>
    <lineage>
        <taxon>Eukaryota</taxon>
        <taxon>Viridiplantae</taxon>
        <taxon>Streptophyta</taxon>
        <taxon>Embryophyta</taxon>
        <taxon>Tracheophyta</taxon>
        <taxon>Spermatophyta</taxon>
        <taxon>Magnoliopsida</taxon>
        <taxon>eudicotyledons</taxon>
        <taxon>Gunneridae</taxon>
        <taxon>Pentapetalae</taxon>
        <taxon>rosids</taxon>
        <taxon>malvids</taxon>
        <taxon>Brassicales</taxon>
        <taxon>Brassicaceae</taxon>
        <taxon>Camelineae</taxon>
        <taxon>Camelina</taxon>
    </lineage>
</organism>
<evidence type="ECO:0000313" key="3">
    <source>
        <dbReference type="RefSeq" id="XP_010493312.1"/>
    </source>
</evidence>
<dbReference type="GeneID" id="104770564"/>
<evidence type="ECO:0000256" key="1">
    <source>
        <dbReference type="SAM" id="MobiDB-lite"/>
    </source>
</evidence>
<reference evidence="3" key="2">
    <citation type="submission" date="2025-08" db="UniProtKB">
        <authorList>
            <consortium name="RefSeq"/>
        </authorList>
    </citation>
    <scope>IDENTIFICATION</scope>
    <source>
        <tissue evidence="3">Leaf</tissue>
    </source>
</reference>
<name>A0ABM0XZQ0_CAMSA</name>
<dbReference type="RefSeq" id="XP_010493312.1">
    <property type="nucleotide sequence ID" value="XM_010495010.2"/>
</dbReference>
<protein>
    <submittedName>
        <fullName evidence="3">Uncharacterized protein LOC104770564 isoform X1</fullName>
    </submittedName>
</protein>
<accession>A0ABM0XZQ0</accession>
<proteinExistence type="predicted"/>
<reference evidence="2" key="1">
    <citation type="journal article" date="2014" name="Nat. Commun.">
        <title>The emerging biofuel crop Camelina sativa retains a highly undifferentiated hexaploid genome structure.</title>
        <authorList>
            <person name="Kagale S."/>
            <person name="Koh C."/>
            <person name="Nixon J."/>
            <person name="Bollina V."/>
            <person name="Clarke W.E."/>
            <person name="Tuteja R."/>
            <person name="Spillane C."/>
            <person name="Robinson S.J."/>
            <person name="Links M.G."/>
            <person name="Clarke C."/>
            <person name="Higgins E.E."/>
            <person name="Huebert T."/>
            <person name="Sharpe A.G."/>
            <person name="Parkin I.A."/>
        </authorList>
    </citation>
    <scope>NUCLEOTIDE SEQUENCE [LARGE SCALE GENOMIC DNA]</scope>
    <source>
        <strain evidence="2">cv. DH55</strain>
    </source>
</reference>
<dbReference type="Proteomes" id="UP000694864">
    <property type="component" value="Chromosome 20"/>
</dbReference>
<feature type="region of interest" description="Disordered" evidence="1">
    <location>
        <begin position="1"/>
        <end position="30"/>
    </location>
</feature>
<evidence type="ECO:0000313" key="2">
    <source>
        <dbReference type="Proteomes" id="UP000694864"/>
    </source>
</evidence>